<dbReference type="SUPFAM" id="SSF48019">
    <property type="entry name" value="post-AAA+ oligomerization domain-like"/>
    <property type="match status" value="1"/>
</dbReference>
<accession>A0ABP6RJB7</accession>
<reference evidence="3" key="1">
    <citation type="journal article" date="2019" name="Int. J. Syst. Evol. Microbiol.">
        <title>The Global Catalogue of Microorganisms (GCM) 10K type strain sequencing project: providing services to taxonomists for standard genome sequencing and annotation.</title>
        <authorList>
            <consortium name="The Broad Institute Genomics Platform"/>
            <consortium name="The Broad Institute Genome Sequencing Center for Infectious Disease"/>
            <person name="Wu L."/>
            <person name="Ma J."/>
        </authorList>
    </citation>
    <scope>NUCLEOTIDE SEQUENCE [LARGE SCALE GENOMIC DNA]</scope>
    <source>
        <strain evidence="3">JCM 9687</strain>
    </source>
</reference>
<gene>
    <name evidence="2" type="ORF">GCM10020366_10630</name>
</gene>
<dbReference type="InterPro" id="IPR008921">
    <property type="entry name" value="DNA_pol3_clamp-load_cplx_C"/>
</dbReference>
<proteinExistence type="predicted"/>
<organism evidence="2 3">
    <name type="scientific">Saccharopolyspora gregorii</name>
    <dbReference type="NCBI Taxonomy" id="33914"/>
    <lineage>
        <taxon>Bacteria</taxon>
        <taxon>Bacillati</taxon>
        <taxon>Actinomycetota</taxon>
        <taxon>Actinomycetes</taxon>
        <taxon>Pseudonocardiales</taxon>
        <taxon>Pseudonocardiaceae</taxon>
        <taxon>Saccharopolyspora</taxon>
    </lineage>
</organism>
<feature type="region of interest" description="Disordered" evidence="1">
    <location>
        <begin position="95"/>
        <end position="185"/>
    </location>
</feature>
<keyword evidence="3" id="KW-1185">Reference proteome</keyword>
<evidence type="ECO:0000313" key="2">
    <source>
        <dbReference type="EMBL" id="GAA3354311.1"/>
    </source>
</evidence>
<sequence length="214" mass="22033">MLLHAVPDAGGRGLIDAAGDELTKMQTQSEQLGAATLSRFAEIVHTGLQDMRGATAPRLLLELLCARMMLPAASESEGALLQRVEQVERRMTLAPPAAADGSAAPAAPAAPAAATGPAAAAPRRGRVRRQAGVPAAQRPADRGRTEAPAQQAPAPQARLRKPPPPQAAGLAARKRNGAAARVPAARTAAARIQHAAAPPPAVVMRALARVYRRA</sequence>
<dbReference type="Proteomes" id="UP001500483">
    <property type="component" value="Unassembled WGS sequence"/>
</dbReference>
<protein>
    <recommendedName>
        <fullName evidence="4">DNA polymerase III gamma subunit domain-containing protein</fullName>
    </recommendedName>
</protein>
<evidence type="ECO:0008006" key="4">
    <source>
        <dbReference type="Google" id="ProtNLM"/>
    </source>
</evidence>
<evidence type="ECO:0000313" key="3">
    <source>
        <dbReference type="Proteomes" id="UP001500483"/>
    </source>
</evidence>
<dbReference type="Gene3D" id="1.20.272.10">
    <property type="match status" value="1"/>
</dbReference>
<dbReference type="EMBL" id="BAAAYK010000031">
    <property type="protein sequence ID" value="GAA3354311.1"/>
    <property type="molecule type" value="Genomic_DNA"/>
</dbReference>
<feature type="compositionally biased region" description="Low complexity" evidence="1">
    <location>
        <begin position="95"/>
        <end position="122"/>
    </location>
</feature>
<name>A0ABP6RJB7_9PSEU</name>
<feature type="compositionally biased region" description="Low complexity" evidence="1">
    <location>
        <begin position="147"/>
        <end position="157"/>
    </location>
</feature>
<comment type="caution">
    <text evidence="2">The sequence shown here is derived from an EMBL/GenBank/DDBJ whole genome shotgun (WGS) entry which is preliminary data.</text>
</comment>
<evidence type="ECO:0000256" key="1">
    <source>
        <dbReference type="SAM" id="MobiDB-lite"/>
    </source>
</evidence>